<evidence type="ECO:0008006" key="14">
    <source>
        <dbReference type="Google" id="ProtNLM"/>
    </source>
</evidence>
<dbReference type="EMBL" id="KN837421">
    <property type="protein sequence ID" value="KIJ25319.1"/>
    <property type="molecule type" value="Genomic_DNA"/>
</dbReference>
<dbReference type="PRINTS" id="PR00900">
    <property type="entry name" value="PHEROMONEAR"/>
</dbReference>
<dbReference type="Proteomes" id="UP000054279">
    <property type="component" value="Unassembled WGS sequence"/>
</dbReference>
<keyword evidence="7 10" id="KW-0472">Membrane</keyword>
<dbReference type="PANTHER" id="PTHR28097">
    <property type="entry name" value="PHEROMONE A FACTOR RECEPTOR"/>
    <property type="match status" value="1"/>
</dbReference>
<dbReference type="InterPro" id="IPR001546">
    <property type="entry name" value="GPCR_Pheromne_A_rcpt"/>
</dbReference>
<feature type="chain" id="PRO_5002204351" description="Fungal pheromone STE3G-protein-coupled receptor" evidence="11">
    <location>
        <begin position="23"/>
        <end position="315"/>
    </location>
</feature>
<dbReference type="HOGENOM" id="CLU_027592_0_0_1"/>
<feature type="transmembrane region" description="Helical" evidence="10">
    <location>
        <begin position="106"/>
        <end position="125"/>
    </location>
</feature>
<comment type="similarity">
    <text evidence="2">Belongs to the G-protein coupled receptor 4 family.</text>
</comment>
<dbReference type="CDD" id="cd14966">
    <property type="entry name" value="7tmD_STE3"/>
    <property type="match status" value="1"/>
</dbReference>
<feature type="transmembrane region" description="Helical" evidence="10">
    <location>
        <begin position="262"/>
        <end position="280"/>
    </location>
</feature>
<evidence type="ECO:0000256" key="11">
    <source>
        <dbReference type="SAM" id="SignalP"/>
    </source>
</evidence>
<keyword evidence="4 10" id="KW-0812">Transmembrane</keyword>
<dbReference type="AlphaFoldDB" id="A0A0C9TTW7"/>
<feature type="transmembrane region" description="Helical" evidence="10">
    <location>
        <begin position="145"/>
        <end position="172"/>
    </location>
</feature>
<accession>A0A0C9TTW7</accession>
<evidence type="ECO:0000313" key="13">
    <source>
        <dbReference type="Proteomes" id="UP000054279"/>
    </source>
</evidence>
<evidence type="ECO:0000256" key="5">
    <source>
        <dbReference type="ARBA" id="ARBA00022989"/>
    </source>
</evidence>
<keyword evidence="3" id="KW-0589">Pheromone response</keyword>
<dbReference type="PRINTS" id="PR00899">
    <property type="entry name" value="GPCRSTE3"/>
</dbReference>
<keyword evidence="8" id="KW-0675">Receptor</keyword>
<dbReference type="PANTHER" id="PTHR28097:SF1">
    <property type="entry name" value="PHEROMONE A FACTOR RECEPTOR"/>
    <property type="match status" value="1"/>
</dbReference>
<feature type="signal peptide" evidence="11">
    <location>
        <begin position="1"/>
        <end position="22"/>
    </location>
</feature>
<dbReference type="GO" id="GO:0005886">
    <property type="term" value="C:plasma membrane"/>
    <property type="evidence" value="ECO:0007669"/>
    <property type="project" value="TreeGrafter"/>
</dbReference>
<keyword evidence="5 10" id="KW-1133">Transmembrane helix</keyword>
<dbReference type="Pfam" id="PF02076">
    <property type="entry name" value="STE3"/>
    <property type="match status" value="1"/>
</dbReference>
<keyword evidence="13" id="KW-1185">Reference proteome</keyword>
<comment type="subcellular location">
    <subcellularLocation>
        <location evidence="1">Membrane</location>
        <topology evidence="1">Multi-pass membrane protein</topology>
    </subcellularLocation>
</comment>
<reference evidence="12 13" key="1">
    <citation type="submission" date="2014-06" db="EMBL/GenBank/DDBJ databases">
        <title>Evolutionary Origins and Diversification of the Mycorrhizal Mutualists.</title>
        <authorList>
            <consortium name="DOE Joint Genome Institute"/>
            <consortium name="Mycorrhizal Genomics Consortium"/>
            <person name="Kohler A."/>
            <person name="Kuo A."/>
            <person name="Nagy L.G."/>
            <person name="Floudas D."/>
            <person name="Copeland A."/>
            <person name="Barry K.W."/>
            <person name="Cichocki N."/>
            <person name="Veneault-Fourrey C."/>
            <person name="LaButti K."/>
            <person name="Lindquist E.A."/>
            <person name="Lipzen A."/>
            <person name="Lundell T."/>
            <person name="Morin E."/>
            <person name="Murat C."/>
            <person name="Riley R."/>
            <person name="Ohm R."/>
            <person name="Sun H."/>
            <person name="Tunlid A."/>
            <person name="Henrissat B."/>
            <person name="Grigoriev I.V."/>
            <person name="Hibbett D.S."/>
            <person name="Martin F."/>
        </authorList>
    </citation>
    <scope>NUCLEOTIDE SEQUENCE [LARGE SCALE GENOMIC DNA]</scope>
    <source>
        <strain evidence="12 13">SS14</strain>
    </source>
</reference>
<keyword evidence="6" id="KW-0297">G-protein coupled receptor</keyword>
<keyword evidence="9" id="KW-0807">Transducer</keyword>
<evidence type="ECO:0000256" key="8">
    <source>
        <dbReference type="ARBA" id="ARBA00023170"/>
    </source>
</evidence>
<protein>
    <recommendedName>
        <fullName evidence="14">Fungal pheromone STE3G-protein-coupled receptor</fullName>
    </recommendedName>
</protein>
<evidence type="ECO:0000256" key="3">
    <source>
        <dbReference type="ARBA" id="ARBA00022507"/>
    </source>
</evidence>
<evidence type="ECO:0000256" key="9">
    <source>
        <dbReference type="ARBA" id="ARBA00023224"/>
    </source>
</evidence>
<evidence type="ECO:0000256" key="7">
    <source>
        <dbReference type="ARBA" id="ARBA00023136"/>
    </source>
</evidence>
<evidence type="ECO:0000256" key="10">
    <source>
        <dbReference type="SAM" id="Phobius"/>
    </source>
</evidence>
<sequence length="315" mass="35640">MPIASFLSVPLLLSSLPSHIRAGNIAIISLVAWLTVMSIIRGVNSIAWAGNVDIKLLVWCDITTKITIGFTFAVPLSALCVLKHLESVAAARSTMTRSLDKRHRRIFEAVMCFGVPMIFMALHYIVQGHRFDIAEDLGCAPAVYISLAAIFILWFPPLAFSFITMVYALLVLRHFLHHRISFAAHLKNSQSALTAGRYFRLMSLAIVEIVWDSGCNIYVLYTNVVSGLRPWTSWADVHSNFSRIGRFPNFLLSQDVISSFLFQWWIIPISCFFFFGFFGFSEEAISDYRVAFRWVSRVIFRRNVSKFDPAAPLPS</sequence>
<dbReference type="GO" id="GO:0000750">
    <property type="term" value="P:pheromone-dependent signal transduction involved in conjugation with cellular fusion"/>
    <property type="evidence" value="ECO:0007669"/>
    <property type="project" value="TreeGrafter"/>
</dbReference>
<keyword evidence="11" id="KW-0732">Signal</keyword>
<dbReference type="GO" id="GO:0004933">
    <property type="term" value="F:mating-type a-factor pheromone receptor activity"/>
    <property type="evidence" value="ECO:0007669"/>
    <property type="project" value="InterPro"/>
</dbReference>
<evidence type="ECO:0000256" key="2">
    <source>
        <dbReference type="ARBA" id="ARBA00011085"/>
    </source>
</evidence>
<evidence type="ECO:0000256" key="6">
    <source>
        <dbReference type="ARBA" id="ARBA00023040"/>
    </source>
</evidence>
<evidence type="ECO:0000256" key="4">
    <source>
        <dbReference type="ARBA" id="ARBA00022692"/>
    </source>
</evidence>
<proteinExistence type="inferred from homology"/>
<evidence type="ECO:0000313" key="12">
    <source>
        <dbReference type="EMBL" id="KIJ25319.1"/>
    </source>
</evidence>
<dbReference type="OrthoDB" id="2874149at2759"/>
<name>A0A0C9TTW7_SPHS4</name>
<organism evidence="12 13">
    <name type="scientific">Sphaerobolus stellatus (strain SS14)</name>
    <dbReference type="NCBI Taxonomy" id="990650"/>
    <lineage>
        <taxon>Eukaryota</taxon>
        <taxon>Fungi</taxon>
        <taxon>Dikarya</taxon>
        <taxon>Basidiomycota</taxon>
        <taxon>Agaricomycotina</taxon>
        <taxon>Agaricomycetes</taxon>
        <taxon>Phallomycetidae</taxon>
        <taxon>Geastrales</taxon>
        <taxon>Sphaerobolaceae</taxon>
        <taxon>Sphaerobolus</taxon>
    </lineage>
</organism>
<dbReference type="InterPro" id="IPR001499">
    <property type="entry name" value="GPCR_STE3"/>
</dbReference>
<evidence type="ECO:0000256" key="1">
    <source>
        <dbReference type="ARBA" id="ARBA00004141"/>
    </source>
</evidence>
<gene>
    <name evidence="12" type="ORF">M422DRAFT_62264</name>
</gene>